<name>A0A4R6ACI3_9RHOB</name>
<gene>
    <name evidence="2" type="ORF">E2L08_05270</name>
</gene>
<evidence type="ECO:0008006" key="4">
    <source>
        <dbReference type="Google" id="ProtNLM"/>
    </source>
</evidence>
<accession>A0A4R6ACI3</accession>
<comment type="caution">
    <text evidence="2">The sequence shown here is derived from an EMBL/GenBank/DDBJ whole genome shotgun (WGS) entry which is preliminary data.</text>
</comment>
<dbReference type="RefSeq" id="WP_133396017.1">
    <property type="nucleotide sequence ID" value="NZ_SNAA01000004.1"/>
</dbReference>
<protein>
    <recommendedName>
        <fullName evidence="4">FlgN protein</fullName>
    </recommendedName>
</protein>
<dbReference type="AlphaFoldDB" id="A0A4R6ACI3"/>
<feature type="region of interest" description="Disordered" evidence="1">
    <location>
        <begin position="85"/>
        <end position="112"/>
    </location>
</feature>
<reference evidence="2 3" key="1">
    <citation type="submission" date="2019-03" db="EMBL/GenBank/DDBJ databases">
        <title>Primorskyibacter sp. SS33 isolated from sediments.</title>
        <authorList>
            <person name="Xunke S."/>
        </authorList>
    </citation>
    <scope>NUCLEOTIDE SEQUENCE [LARGE SCALE GENOMIC DNA]</scope>
    <source>
        <strain evidence="2 3">SS33</strain>
    </source>
</reference>
<proteinExistence type="predicted"/>
<evidence type="ECO:0000256" key="1">
    <source>
        <dbReference type="SAM" id="MobiDB-lite"/>
    </source>
</evidence>
<keyword evidence="3" id="KW-1185">Reference proteome</keyword>
<evidence type="ECO:0000313" key="3">
    <source>
        <dbReference type="Proteomes" id="UP000295701"/>
    </source>
</evidence>
<dbReference type="Proteomes" id="UP000295701">
    <property type="component" value="Unassembled WGS sequence"/>
</dbReference>
<sequence>MDDAAERAAALLTEERRLLLAGDLGGLATLLPQKEALAEALRGMKMTVADLEALRRDTARNRALLDAARNGLEAARARIDDIREASQPRTYSRRGERRCLDGASGGKLERRA</sequence>
<evidence type="ECO:0000313" key="2">
    <source>
        <dbReference type="EMBL" id="TDL81530.1"/>
    </source>
</evidence>
<organism evidence="2 3">
    <name type="scientific">Palleronia sediminis</name>
    <dbReference type="NCBI Taxonomy" id="2547833"/>
    <lineage>
        <taxon>Bacteria</taxon>
        <taxon>Pseudomonadati</taxon>
        <taxon>Pseudomonadota</taxon>
        <taxon>Alphaproteobacteria</taxon>
        <taxon>Rhodobacterales</taxon>
        <taxon>Roseobacteraceae</taxon>
        <taxon>Palleronia</taxon>
    </lineage>
</organism>
<dbReference type="EMBL" id="SNAA01000004">
    <property type="protein sequence ID" value="TDL81530.1"/>
    <property type="molecule type" value="Genomic_DNA"/>
</dbReference>